<proteinExistence type="predicted"/>
<accession>A0A1I5Z057</accession>
<dbReference type="Gene3D" id="3.40.630.30">
    <property type="match status" value="1"/>
</dbReference>
<dbReference type="EMBL" id="FOXO01000069">
    <property type="protein sequence ID" value="SFQ49832.1"/>
    <property type="molecule type" value="Genomic_DNA"/>
</dbReference>
<gene>
    <name evidence="1" type="ORF">SAMN04487928_1692</name>
</gene>
<feature type="non-terminal residue" evidence="1">
    <location>
        <position position="1"/>
    </location>
</feature>
<reference evidence="2" key="1">
    <citation type="submission" date="2016-10" db="EMBL/GenBank/DDBJ databases">
        <authorList>
            <person name="Varghese N."/>
            <person name="Submissions S."/>
        </authorList>
    </citation>
    <scope>NUCLEOTIDE SEQUENCE [LARGE SCALE GENOMIC DNA]</scope>
    <source>
        <strain evidence="2">P18</strain>
    </source>
</reference>
<dbReference type="Proteomes" id="UP000182624">
    <property type="component" value="Unassembled WGS sequence"/>
</dbReference>
<organism evidence="1 2">
    <name type="scientific">Butyrivibrio proteoclasticus</name>
    <dbReference type="NCBI Taxonomy" id="43305"/>
    <lineage>
        <taxon>Bacteria</taxon>
        <taxon>Bacillati</taxon>
        <taxon>Bacillota</taxon>
        <taxon>Clostridia</taxon>
        <taxon>Lachnospirales</taxon>
        <taxon>Lachnospiraceae</taxon>
        <taxon>Butyrivibrio</taxon>
    </lineage>
</organism>
<sequence>EKLGFEKFGTFPDNMKYADRSYMDAYWMMKKL</sequence>
<evidence type="ECO:0000313" key="1">
    <source>
        <dbReference type="EMBL" id="SFQ49832.1"/>
    </source>
</evidence>
<name>A0A1I5Z057_9FIRM</name>
<dbReference type="AlphaFoldDB" id="A0A1I5Z057"/>
<keyword evidence="2" id="KW-1185">Reference proteome</keyword>
<protein>
    <submittedName>
        <fullName evidence="1">Uncharacterized protein</fullName>
    </submittedName>
</protein>
<evidence type="ECO:0000313" key="2">
    <source>
        <dbReference type="Proteomes" id="UP000182624"/>
    </source>
</evidence>